<organism evidence="3 4">
    <name type="scientific">Paramuricea clavata</name>
    <name type="common">Red gorgonian</name>
    <name type="synonym">Violescent sea-whip</name>
    <dbReference type="NCBI Taxonomy" id="317549"/>
    <lineage>
        <taxon>Eukaryota</taxon>
        <taxon>Metazoa</taxon>
        <taxon>Cnidaria</taxon>
        <taxon>Anthozoa</taxon>
        <taxon>Octocorallia</taxon>
        <taxon>Malacalcyonacea</taxon>
        <taxon>Plexauridae</taxon>
        <taxon>Paramuricea</taxon>
    </lineage>
</organism>
<accession>A0A6S7JP29</accession>
<reference evidence="3" key="1">
    <citation type="submission" date="2020-04" db="EMBL/GenBank/DDBJ databases">
        <authorList>
            <person name="Alioto T."/>
            <person name="Alioto T."/>
            <person name="Gomez Garrido J."/>
        </authorList>
    </citation>
    <scope>NUCLEOTIDE SEQUENCE</scope>
    <source>
        <strain evidence="3">A484AB</strain>
    </source>
</reference>
<evidence type="ECO:0000313" key="4">
    <source>
        <dbReference type="Proteomes" id="UP001152795"/>
    </source>
</evidence>
<keyword evidence="2" id="KW-0472">Membrane</keyword>
<gene>
    <name evidence="3" type="ORF">PACLA_8A088723</name>
</gene>
<dbReference type="AlphaFoldDB" id="A0A6S7JP29"/>
<dbReference type="SUPFAM" id="SSF82671">
    <property type="entry name" value="SEA domain"/>
    <property type="match status" value="1"/>
</dbReference>
<evidence type="ECO:0000313" key="3">
    <source>
        <dbReference type="EMBL" id="CAB4012478.1"/>
    </source>
</evidence>
<keyword evidence="4" id="KW-1185">Reference proteome</keyword>
<keyword evidence="2" id="KW-0812">Transmembrane</keyword>
<comment type="caution">
    <text evidence="3">The sequence shown here is derived from an EMBL/GenBank/DDBJ whole genome shotgun (WGS) entry which is preliminary data.</text>
</comment>
<dbReference type="Proteomes" id="UP001152795">
    <property type="component" value="Unassembled WGS sequence"/>
</dbReference>
<feature type="compositionally biased region" description="Polar residues" evidence="1">
    <location>
        <begin position="85"/>
        <end position="100"/>
    </location>
</feature>
<dbReference type="Pfam" id="PF01390">
    <property type="entry name" value="SEA"/>
    <property type="match status" value="1"/>
</dbReference>
<dbReference type="PROSITE" id="PS50024">
    <property type="entry name" value="SEA"/>
    <property type="match status" value="1"/>
</dbReference>
<dbReference type="InterPro" id="IPR000082">
    <property type="entry name" value="SEA_dom"/>
</dbReference>
<proteinExistence type="predicted"/>
<protein>
    <submittedName>
        <fullName evidence="3">Uncharacterized protein</fullName>
    </submittedName>
</protein>
<feature type="non-terminal residue" evidence="3">
    <location>
        <position position="358"/>
    </location>
</feature>
<feature type="compositionally biased region" description="Low complexity" evidence="1">
    <location>
        <begin position="101"/>
        <end position="146"/>
    </location>
</feature>
<feature type="transmembrane region" description="Helical" evidence="2">
    <location>
        <begin position="215"/>
        <end position="236"/>
    </location>
</feature>
<keyword evidence="2" id="KW-1133">Transmembrane helix</keyword>
<evidence type="ECO:0000256" key="1">
    <source>
        <dbReference type="SAM" id="MobiDB-lite"/>
    </source>
</evidence>
<feature type="compositionally biased region" description="Low complexity" evidence="1">
    <location>
        <begin position="10"/>
        <end position="84"/>
    </location>
</feature>
<name>A0A6S7JP29_PARCT</name>
<feature type="transmembrane region" description="Helical" evidence="2">
    <location>
        <begin position="283"/>
        <end position="305"/>
    </location>
</feature>
<evidence type="ECO:0000256" key="2">
    <source>
        <dbReference type="SAM" id="Phobius"/>
    </source>
</evidence>
<sequence length="358" mass="37617">GTTPSTTYHTVSRTASTTNTTVGPTPSTPDTTVNSTPSTPGTTISPTPSTPGTTLGLTPSTTDPTVGTTSSTPNTTVSPTPSITGTTVGSLASTTGTTVRSLPSTPGTTVSSTPSTRGTAVSSLPSTPGTTVSSTPSTPGTTVNSTPSIPVGAVFDPFGNQATIPKGGTVTFVLVIVIGETFVPELKNKSSPAFKNMTWRFLKFLIPIYQNRTRFLVIIFISFCPGSVVANIEILYNSTQPIPTVEEVKSPIAEAIGSAPFTIESLQVTKKDESQDGFETWKIGVIACLGLVLLLIICLSVAVIVNGRKAERARYNSKNRRNSFDLDFDLFSSDVDKSNGIPNYPESFEMDERGDIYL</sequence>
<feature type="region of interest" description="Disordered" evidence="1">
    <location>
        <begin position="1"/>
        <end position="146"/>
    </location>
</feature>
<dbReference type="InterPro" id="IPR036364">
    <property type="entry name" value="SEA_dom_sf"/>
</dbReference>
<dbReference type="OrthoDB" id="5951565at2759"/>
<dbReference type="EMBL" id="CACRXK020007524">
    <property type="protein sequence ID" value="CAB4012478.1"/>
    <property type="molecule type" value="Genomic_DNA"/>
</dbReference>